<proteinExistence type="predicted"/>
<organism evidence="1 2">
    <name type="scientific">Stenotrophomonas maltophilia</name>
    <name type="common">Pseudomonas maltophilia</name>
    <name type="synonym">Xanthomonas maltophilia</name>
    <dbReference type="NCBI Taxonomy" id="40324"/>
    <lineage>
        <taxon>Bacteria</taxon>
        <taxon>Pseudomonadati</taxon>
        <taxon>Pseudomonadota</taxon>
        <taxon>Gammaproteobacteria</taxon>
        <taxon>Lysobacterales</taxon>
        <taxon>Lysobacteraceae</taxon>
        <taxon>Stenotrophomonas</taxon>
        <taxon>Stenotrophomonas maltophilia group</taxon>
    </lineage>
</organism>
<dbReference type="Proteomes" id="UP000634179">
    <property type="component" value="Unassembled WGS sequence"/>
</dbReference>
<name>A0AA40Y456_STEMA</name>
<dbReference type="RefSeq" id="WP_049404847.1">
    <property type="nucleotide sequence ID" value="NZ_JANKBX010000002.1"/>
</dbReference>
<evidence type="ECO:0000313" key="1">
    <source>
        <dbReference type="EMBL" id="MBH1790499.1"/>
    </source>
</evidence>
<evidence type="ECO:0000313" key="2">
    <source>
        <dbReference type="Proteomes" id="UP000634179"/>
    </source>
</evidence>
<gene>
    <name evidence="1" type="ORF">I5V89_11510</name>
</gene>
<dbReference type="AlphaFoldDB" id="A0AA40Y456"/>
<comment type="caution">
    <text evidence="1">The sequence shown here is derived from an EMBL/GenBank/DDBJ whole genome shotgun (WGS) entry which is preliminary data.</text>
</comment>
<protein>
    <submittedName>
        <fullName evidence="1">Uncharacterized protein</fullName>
    </submittedName>
</protein>
<accession>A0AA40Y456</accession>
<reference evidence="1" key="1">
    <citation type="submission" date="2020-11" db="EMBL/GenBank/DDBJ databases">
        <title>Enhanced detection system for hospital associated transmission using whole genome sequencing surveillance.</title>
        <authorList>
            <person name="Harrison L.H."/>
            <person name="Van Tyne D."/>
            <person name="Marsh J.W."/>
            <person name="Griffith M.P."/>
            <person name="Snyder D.J."/>
            <person name="Cooper V.S."/>
            <person name="Mustapha M."/>
        </authorList>
    </citation>
    <scope>NUCLEOTIDE SEQUENCE</scope>
    <source>
        <strain evidence="1">STEN00053</strain>
    </source>
</reference>
<dbReference type="EMBL" id="JADUOV010000007">
    <property type="protein sequence ID" value="MBH1790499.1"/>
    <property type="molecule type" value="Genomic_DNA"/>
</dbReference>
<sequence length="151" mass="15974">MKQPQPSTNLAPAGAPIPDSAIEAFRAAYATHGTHKGYADAIRAGLAAAAPLISQDAMLSLEQDAHNYLVQQLDVALNGEANASRAPALPDLLSQCQAEARRRCGPVLTTLPISAQHHLRQVFKDLADGARSLSDSAVREVVLMGTTEVRL</sequence>